<dbReference type="Proteomes" id="UP000054396">
    <property type="component" value="Unassembled WGS sequence"/>
</dbReference>
<dbReference type="AlphaFoldDB" id="A0A0W7WP72"/>
<sequence length="788" mass="82420">MPDVNLPGLVVDLEAKIDKLEKGLAKANRAQRRSADQMERRAKQSADRINSSYGAMASRVTGRLAKMAAPVAATLGSAATVRAMKNTARAVAQIGDEAKRAGVPLEAFQEWRFVAEQNRISADALTDGLKELSLRTDEFIITGAGPAAEALQRLGFGAEELREKLQDPSELMLEIIARTRRLDRAAQIRIADEVFGGTGGEQFVQLLARGEDELRRTIDRAHEVGAVLDQEMIEKADEVSRKFDEITARVSALGKSVVVNVAGAIEDALTIDVDEIFGSAERAAAMMGQDAYDAMKGATRITEDQRDTVEGLQATYEGLFRAINAATGPDGLRLMDVADIDEAHELAGILQDIDHEMRAFQSGKKSAAEFEKTVGDLIGEAQNLIGELDEVDAKRFGNVIEALGGIARALAVAAGEAAKLRQNLPTPDEPAKVYSGRGGDPRAFENGRTGPLAPTTSLRPKLPSVNHSFGVPDPEPASPGGGGGGGGSGGAPKLNNYEAEIADIREETVALELEAAALVATAAAGRTFADAIEQARREAELLHAAQRAGIEITPQVRAEIEAEAASYSEAARAADAAAAKIEGIQEAREQVRSAAKGAFTDLITGATTLDSALQRVIGRLAEMAASRVFDRIFTGSIAASGGSAASGGGLLGFVGGLLGFAGGGFTGPGARHEPAGIVHRGEFVVSKPAVERIGVDQLERLHEGALRGYAAGGLVGGASAPKAALAPVARSSGDVNISAPVTVNGSAGSPEQNADLAKKMAREMENSMKQIVVKEIRQATRPGNMLGS</sequence>
<protein>
    <recommendedName>
        <fullName evidence="4">Bacteriophage tail tape measure C-terminal domain-containing protein</fullName>
    </recommendedName>
</protein>
<evidence type="ECO:0000313" key="3">
    <source>
        <dbReference type="Proteomes" id="UP000054396"/>
    </source>
</evidence>
<feature type="region of interest" description="Disordered" evidence="1">
    <location>
        <begin position="28"/>
        <end position="47"/>
    </location>
</feature>
<keyword evidence="3" id="KW-1185">Reference proteome</keyword>
<evidence type="ECO:0008006" key="4">
    <source>
        <dbReference type="Google" id="ProtNLM"/>
    </source>
</evidence>
<dbReference type="OrthoDB" id="7311517at2"/>
<feature type="region of interest" description="Disordered" evidence="1">
    <location>
        <begin position="423"/>
        <end position="494"/>
    </location>
</feature>
<comment type="caution">
    <text evidence="2">The sequence shown here is derived from an EMBL/GenBank/DDBJ whole genome shotgun (WGS) entry which is preliminary data.</text>
</comment>
<feature type="compositionally biased region" description="Gly residues" evidence="1">
    <location>
        <begin position="479"/>
        <end position="490"/>
    </location>
</feature>
<dbReference type="STRING" id="1685382.AVJ23_01335"/>
<dbReference type="RefSeq" id="WP_058860348.1">
    <property type="nucleotide sequence ID" value="NZ_LPXO01000001.1"/>
</dbReference>
<accession>A0A0W7WP72</accession>
<proteinExistence type="predicted"/>
<organism evidence="2 3">
    <name type="scientific">Pseudoponticoccus marisrubri</name>
    <dbReference type="NCBI Taxonomy" id="1685382"/>
    <lineage>
        <taxon>Bacteria</taxon>
        <taxon>Pseudomonadati</taxon>
        <taxon>Pseudomonadota</taxon>
        <taxon>Alphaproteobacteria</taxon>
        <taxon>Rhodobacterales</taxon>
        <taxon>Roseobacteraceae</taxon>
        <taxon>Pseudoponticoccus</taxon>
    </lineage>
</organism>
<feature type="compositionally biased region" description="Basic and acidic residues" evidence="1">
    <location>
        <begin position="33"/>
        <end position="46"/>
    </location>
</feature>
<reference evidence="2 3" key="1">
    <citation type="submission" date="2015-12" db="EMBL/GenBank/DDBJ databases">
        <authorList>
            <person name="Shamseldin A."/>
            <person name="Moawad H."/>
            <person name="Abd El-Rahim W.M."/>
            <person name="Sadowsky M.J."/>
        </authorList>
    </citation>
    <scope>NUCLEOTIDE SEQUENCE [LARGE SCALE GENOMIC DNA]</scope>
    <source>
        <strain evidence="2 3">SJ5A-1</strain>
    </source>
</reference>
<name>A0A0W7WP72_9RHOB</name>
<gene>
    <name evidence="2" type="ORF">AVJ23_01335</name>
</gene>
<dbReference type="EMBL" id="LPXO01000001">
    <property type="protein sequence ID" value="KUF12402.1"/>
    <property type="molecule type" value="Genomic_DNA"/>
</dbReference>
<evidence type="ECO:0000256" key="1">
    <source>
        <dbReference type="SAM" id="MobiDB-lite"/>
    </source>
</evidence>
<evidence type="ECO:0000313" key="2">
    <source>
        <dbReference type="EMBL" id="KUF12402.1"/>
    </source>
</evidence>